<gene>
    <name evidence="2" type="ORF">GV68_08930</name>
</gene>
<sequence>MITFKQFLEKPVEAVAMGYNPSIIDTMALICSFISRNNAKEVLMLWVSLASTPLKHLPRDLLVAVFNTFLFASFPFFFWLYAILLHWQLKPMAEEMKEVMRKIEEDLNT</sequence>
<dbReference type="EMBL" id="JOKJ01000019">
    <property type="protein sequence ID" value="KEQ05643.1"/>
    <property type="molecule type" value="Genomic_DNA"/>
</dbReference>
<protein>
    <submittedName>
        <fullName evidence="2">Uncharacterized protein</fullName>
    </submittedName>
</protein>
<proteinExistence type="predicted"/>
<dbReference type="AlphaFoldDB" id="A0A922T5C9"/>
<comment type="caution">
    <text evidence="2">The sequence shown here is derived from an EMBL/GenBank/DDBJ whole genome shotgun (WGS) entry which is preliminary data.</text>
</comment>
<organism evidence="2 3">
    <name type="scientific">Pseudorhizobium pelagicum</name>
    <dbReference type="NCBI Taxonomy" id="1509405"/>
    <lineage>
        <taxon>Bacteria</taxon>
        <taxon>Pseudomonadati</taxon>
        <taxon>Pseudomonadota</taxon>
        <taxon>Alphaproteobacteria</taxon>
        <taxon>Hyphomicrobiales</taxon>
        <taxon>Rhizobiaceae</taxon>
        <taxon>Rhizobium/Agrobacterium group</taxon>
        <taxon>Pseudorhizobium</taxon>
    </lineage>
</organism>
<accession>A0A922T5C9</accession>
<keyword evidence="1" id="KW-0472">Membrane</keyword>
<evidence type="ECO:0000313" key="2">
    <source>
        <dbReference type="EMBL" id="KEQ05643.1"/>
    </source>
</evidence>
<evidence type="ECO:0000313" key="3">
    <source>
        <dbReference type="Proteomes" id="UP000052167"/>
    </source>
</evidence>
<keyword evidence="1" id="KW-0812">Transmembrane</keyword>
<dbReference type="RefSeq" id="WP_037189940.1">
    <property type="nucleotide sequence ID" value="NZ_JOKJ01000019.1"/>
</dbReference>
<name>A0A922T5C9_9HYPH</name>
<reference evidence="2 3" key="1">
    <citation type="submission" date="2014-06" db="EMBL/GenBank/DDBJ databases">
        <title>Rhizobium pelagicum/R2-400B4.</title>
        <authorList>
            <person name="Kimes N.E."/>
            <person name="Lopez-Perez M."/>
        </authorList>
    </citation>
    <scope>NUCLEOTIDE SEQUENCE [LARGE SCALE GENOMIC DNA]</scope>
    <source>
        <strain evidence="2 3">R2-400B4</strain>
    </source>
</reference>
<keyword evidence="1" id="KW-1133">Transmembrane helix</keyword>
<feature type="transmembrane region" description="Helical" evidence="1">
    <location>
        <begin position="61"/>
        <end position="87"/>
    </location>
</feature>
<keyword evidence="3" id="KW-1185">Reference proteome</keyword>
<evidence type="ECO:0000256" key="1">
    <source>
        <dbReference type="SAM" id="Phobius"/>
    </source>
</evidence>
<dbReference type="Proteomes" id="UP000052167">
    <property type="component" value="Unassembled WGS sequence"/>
</dbReference>